<sequence>MGCGFSASATNLPTGFTASLDATQPAGHQVLDVFYNTVLIGKLDVKLSSGDYVWTNTADAEGLPEGANKLGFTFNLNDGSGSDDCTASIQLNVAINGDAPCVMTLKSENLGVSTDDDIHQGTDGVTVIPNISGNFITDSGAVDSDPTDQIVVQSVALSSILPSDLSQSSADSTNTTTGDAIHTITIFDASGVVGTLTVDMTTGAYNWANGPEAEKLPEGANEFDFKFVIGDNQHDDPCSANGTLKVTVTGDDQCQITFGNFLEGQINSNLNGDTFTAQVNDDELGSGGSGNLVNFFGASDSDGDTIHVGDIKFNGATGFTSSVGTSTNPSGDSIKTILVYDSATQDASHLVGTLTVDLTTGAASWANGAGAEDLAVGAHVFGFDIFFNDGSGSDDCTKHGTLDIKITGDEACVMTLTADTLNVSTDDDVATAINGHNIDGNLIVDSGAVDSDPTDQIVVQSVGLTSAVPSGWSVTPSDSTDTTTGDAIHTITISDGSGVVGTLTVDMKTGAYNWVNGPEAEKLPEGANPFHFAFVIADNQHDDPCSANGTLKITVTGDDQCQITLGNFPPATASSVYSDGVVSDKAIEDEVTSGVSANFIAQSGAQDSDGDAVHVASVTLVAPTATNGLTTGFTATMDPIQPAGHQVLDVLYNSVLIGKLDVTLSSGDYVWTNTADAEGLPEGANKLGFTFNLNDGSGSDDCTASGQLNITITGDNDCPVLDPNNTTLTNFGPEHLADGTNSAISKNNLFSNITTPSEHPNLTILSVNGITDGGPGDTNSSMDGHIKFDVFLNDPLSGHPIDAGTVDFNTTVGTYTFNVNSSAIAFLNGGDNPSWTFNYDVTNGFIENGAPCTVFDTLILSVNGITDNNSTFPLYHSAMNFLPTGFPLQGGLATVHTVEQAGSYFAGYSLNNYSTPFGMGGFIHDHYFSGGYQTSGNGTSENDIIYAHDATTVHGNGGNDFLVALPGGTSGVILYGDSGNDVLIGGAGGDNLYAGTGGCFLSGGAGNDTLHGGSGNDMMLGGLGNDVLFAGAGVDTLDGGAGNDYIVGSQSATGHDLFYGGVGNDLMVGSSSGNDVFVWDVRTPFSSTLGSLPSTTVMPGTSFSETSDVINNFNASNDLLRFEDVFDNSGVNAGGSVLDDSVNYSFGSANGYQIEEGTLDTSNGNFAVSSTGADLKLDFGVPATHGSVIIQNLAHTLNWDSTPSTTLSFANLDAALVAQGGHHLDVIL</sequence>
<dbReference type="EMBL" id="CP133270">
    <property type="protein sequence ID" value="WVX66433.1"/>
    <property type="molecule type" value="Genomic_DNA"/>
</dbReference>
<evidence type="ECO:0000256" key="2">
    <source>
        <dbReference type="ARBA" id="ARBA00022525"/>
    </source>
</evidence>
<comment type="subcellular location">
    <subcellularLocation>
        <location evidence="1">Secreted</location>
    </subcellularLocation>
</comment>
<accession>A0ABZ2C432</accession>
<dbReference type="Gene3D" id="2.150.10.10">
    <property type="entry name" value="Serralysin-like metalloprotease, C-terminal"/>
    <property type="match status" value="3"/>
</dbReference>
<dbReference type="InterPro" id="IPR050557">
    <property type="entry name" value="RTX_toxin/Mannuronan_C5-epim"/>
</dbReference>
<dbReference type="Proteomes" id="UP001330434">
    <property type="component" value="Chromosome"/>
</dbReference>
<gene>
    <name evidence="3" type="ORF">Bealeia1_00611</name>
</gene>
<evidence type="ECO:0000313" key="3">
    <source>
        <dbReference type="EMBL" id="WVX66433.1"/>
    </source>
</evidence>
<dbReference type="SUPFAM" id="SSF51120">
    <property type="entry name" value="beta-Roll"/>
    <property type="match status" value="2"/>
</dbReference>
<dbReference type="InterPro" id="IPR018511">
    <property type="entry name" value="Hemolysin-typ_Ca-bd_CS"/>
</dbReference>
<proteinExistence type="predicted"/>
<dbReference type="InterPro" id="IPR011049">
    <property type="entry name" value="Serralysin-like_metalloprot_C"/>
</dbReference>
<dbReference type="PANTHER" id="PTHR38340:SF1">
    <property type="entry name" value="S-LAYER PROTEIN"/>
    <property type="match status" value="1"/>
</dbReference>
<dbReference type="PROSITE" id="PS00330">
    <property type="entry name" value="HEMOLYSIN_CALCIUM"/>
    <property type="match status" value="1"/>
</dbReference>
<reference evidence="3 4" key="1">
    <citation type="journal article" date="2024" name="Environ. Microbiol.">
        <title>Novel evolutionary insights on the interactions of the Holosporales (Alphaproteobacteria) with eukaryotic hosts from comparative genomics.</title>
        <authorList>
            <person name="Giovannini M."/>
            <person name="Petroni G."/>
            <person name="Castelli M."/>
        </authorList>
    </citation>
    <scope>NUCLEOTIDE SEQUENCE [LARGE SCALE GENOMIC DNA]</scope>
    <source>
        <strain evidence="3 4">US_Bl 15I1</strain>
    </source>
</reference>
<dbReference type="Pfam" id="PF00353">
    <property type="entry name" value="HemolysinCabind"/>
    <property type="match status" value="3"/>
</dbReference>
<dbReference type="InterPro" id="IPR001343">
    <property type="entry name" value="Hemolysn_Ca-bd"/>
</dbReference>
<protein>
    <submittedName>
        <fullName evidence="3">RTX family hemolysin domain protein</fullName>
    </submittedName>
</protein>
<evidence type="ECO:0000313" key="4">
    <source>
        <dbReference type="Proteomes" id="UP001330434"/>
    </source>
</evidence>
<dbReference type="PANTHER" id="PTHR38340">
    <property type="entry name" value="S-LAYER PROTEIN"/>
    <property type="match status" value="1"/>
</dbReference>
<keyword evidence="2" id="KW-0964">Secreted</keyword>
<keyword evidence="4" id="KW-1185">Reference proteome</keyword>
<organism evidence="3 4">
    <name type="scientific">Candidatus Bealeia paramacronuclearis</name>
    <dbReference type="NCBI Taxonomy" id="1921001"/>
    <lineage>
        <taxon>Bacteria</taxon>
        <taxon>Pseudomonadati</taxon>
        <taxon>Pseudomonadota</taxon>
        <taxon>Alphaproteobacteria</taxon>
        <taxon>Holosporales</taxon>
        <taxon>Holosporaceae</taxon>
        <taxon>Candidatus Bealeia</taxon>
    </lineage>
</organism>
<dbReference type="PRINTS" id="PR00313">
    <property type="entry name" value="CABNDNGRPT"/>
</dbReference>
<name>A0ABZ2C432_9PROT</name>
<evidence type="ECO:0000256" key="1">
    <source>
        <dbReference type="ARBA" id="ARBA00004613"/>
    </source>
</evidence>